<organism evidence="2 3">
    <name type="scientific">Tectimicrobiota bacterium</name>
    <dbReference type="NCBI Taxonomy" id="2528274"/>
    <lineage>
        <taxon>Bacteria</taxon>
        <taxon>Pseudomonadati</taxon>
        <taxon>Nitrospinota/Tectimicrobiota group</taxon>
        <taxon>Candidatus Tectimicrobiota</taxon>
    </lineage>
</organism>
<evidence type="ECO:0000313" key="2">
    <source>
        <dbReference type="EMBL" id="MBM3224674.1"/>
    </source>
</evidence>
<feature type="transmembrane region" description="Helical" evidence="1">
    <location>
        <begin position="16"/>
        <end position="33"/>
    </location>
</feature>
<dbReference type="EMBL" id="VGLS01000381">
    <property type="protein sequence ID" value="MBM3224674.1"/>
    <property type="molecule type" value="Genomic_DNA"/>
</dbReference>
<dbReference type="Proteomes" id="UP000712673">
    <property type="component" value="Unassembled WGS sequence"/>
</dbReference>
<dbReference type="AlphaFoldDB" id="A0A937W0L7"/>
<sequence length="74" mass="8222">MGCRHLLSQGRNGVRLQGYAALIASLLISLWVGHAPTKRTYEMLCFYLSGWATEAEVVAHIDRLPRKAPPPCKT</sequence>
<keyword evidence="1" id="KW-0812">Transmembrane</keyword>
<name>A0A937W0L7_UNCTE</name>
<gene>
    <name evidence="2" type="ORF">FJZ47_12835</name>
</gene>
<evidence type="ECO:0000313" key="3">
    <source>
        <dbReference type="Proteomes" id="UP000712673"/>
    </source>
</evidence>
<comment type="caution">
    <text evidence="2">The sequence shown here is derived from an EMBL/GenBank/DDBJ whole genome shotgun (WGS) entry which is preliminary data.</text>
</comment>
<reference evidence="2" key="1">
    <citation type="submission" date="2019-03" db="EMBL/GenBank/DDBJ databases">
        <title>Lake Tanganyika Metagenome-Assembled Genomes (MAGs).</title>
        <authorList>
            <person name="Tran P."/>
        </authorList>
    </citation>
    <scope>NUCLEOTIDE SEQUENCE</scope>
    <source>
        <strain evidence="2">K_DeepCast_65m_m2_066</strain>
    </source>
</reference>
<accession>A0A937W0L7</accession>
<keyword evidence="1" id="KW-1133">Transmembrane helix</keyword>
<proteinExistence type="predicted"/>
<evidence type="ECO:0000256" key="1">
    <source>
        <dbReference type="SAM" id="Phobius"/>
    </source>
</evidence>
<keyword evidence="1" id="KW-0472">Membrane</keyword>
<protein>
    <submittedName>
        <fullName evidence="2">Uncharacterized protein</fullName>
    </submittedName>
</protein>